<sequence length="189" mass="21190">MVDDSFYTRVLPMFFSVGASSLVPCKSHEWLGIGCFHNSSSFQNVKLKSKLLQIVLLAVLNGTELMEAVIMIYLLRRSKPMWQDSVKKRLCFNSCDSAKIVADALISDFNEVLEAGVRRGMLIGISIKFITVCYWILSCVQVMRPNQDDKKLLTFLGMYTEFCFGFVGIICVFITATATTAAATFPFFS</sequence>
<feature type="transmembrane region" description="Helical" evidence="1">
    <location>
        <begin position="164"/>
        <end position="188"/>
    </location>
</feature>
<evidence type="ECO:0000313" key="2">
    <source>
        <dbReference type="EMBL" id="EOY13602.1"/>
    </source>
</evidence>
<dbReference type="Proteomes" id="UP000026915">
    <property type="component" value="Chromosome 7"/>
</dbReference>
<gene>
    <name evidence="2" type="ORF">TCM_032213</name>
</gene>
<accession>A0A061FA67</accession>
<proteinExistence type="predicted"/>
<evidence type="ECO:0000313" key="3">
    <source>
        <dbReference type="Proteomes" id="UP000026915"/>
    </source>
</evidence>
<feature type="transmembrane region" description="Helical" evidence="1">
    <location>
        <begin position="122"/>
        <end position="144"/>
    </location>
</feature>
<dbReference type="EMBL" id="CM001885">
    <property type="protein sequence ID" value="EOY13602.1"/>
    <property type="molecule type" value="Genomic_DNA"/>
</dbReference>
<dbReference type="AlphaFoldDB" id="A0A061FA67"/>
<feature type="transmembrane region" description="Helical" evidence="1">
    <location>
        <begin position="51"/>
        <end position="75"/>
    </location>
</feature>
<reference evidence="2 3" key="1">
    <citation type="journal article" date="2013" name="Genome Biol.">
        <title>The genome sequence of the most widely cultivated cacao type and its use to identify candidate genes regulating pod color.</title>
        <authorList>
            <person name="Motamayor J.C."/>
            <person name="Mockaitis K."/>
            <person name="Schmutz J."/>
            <person name="Haiminen N."/>
            <person name="Iii D.L."/>
            <person name="Cornejo O."/>
            <person name="Findley S.D."/>
            <person name="Zheng P."/>
            <person name="Utro F."/>
            <person name="Royaert S."/>
            <person name="Saski C."/>
            <person name="Jenkins J."/>
            <person name="Podicheti R."/>
            <person name="Zhao M."/>
            <person name="Scheffler B.E."/>
            <person name="Stack J.C."/>
            <person name="Feltus F.A."/>
            <person name="Mustiga G.M."/>
            <person name="Amores F."/>
            <person name="Phillips W."/>
            <person name="Marelli J.P."/>
            <person name="May G.D."/>
            <person name="Shapiro H."/>
            <person name="Ma J."/>
            <person name="Bustamante C.D."/>
            <person name="Schnell R.J."/>
            <person name="Main D."/>
            <person name="Gilbert D."/>
            <person name="Parida L."/>
            <person name="Kuhn D.N."/>
        </authorList>
    </citation>
    <scope>NUCLEOTIDE SEQUENCE [LARGE SCALE GENOMIC DNA]</scope>
    <source>
        <strain evidence="3">cv. Matina 1-6</strain>
    </source>
</reference>
<name>A0A061FA67_THECC</name>
<dbReference type="InParanoid" id="A0A061FA67"/>
<keyword evidence="1" id="KW-0472">Membrane</keyword>
<organism evidence="2 3">
    <name type="scientific">Theobroma cacao</name>
    <name type="common">Cacao</name>
    <name type="synonym">Cocoa</name>
    <dbReference type="NCBI Taxonomy" id="3641"/>
    <lineage>
        <taxon>Eukaryota</taxon>
        <taxon>Viridiplantae</taxon>
        <taxon>Streptophyta</taxon>
        <taxon>Embryophyta</taxon>
        <taxon>Tracheophyta</taxon>
        <taxon>Spermatophyta</taxon>
        <taxon>Magnoliopsida</taxon>
        <taxon>eudicotyledons</taxon>
        <taxon>Gunneridae</taxon>
        <taxon>Pentapetalae</taxon>
        <taxon>rosids</taxon>
        <taxon>malvids</taxon>
        <taxon>Malvales</taxon>
        <taxon>Malvaceae</taxon>
        <taxon>Byttnerioideae</taxon>
        <taxon>Theobroma</taxon>
    </lineage>
</organism>
<protein>
    <submittedName>
        <fullName evidence="2">Uncharacterized protein</fullName>
    </submittedName>
</protein>
<keyword evidence="3" id="KW-1185">Reference proteome</keyword>
<evidence type="ECO:0000256" key="1">
    <source>
        <dbReference type="SAM" id="Phobius"/>
    </source>
</evidence>
<dbReference type="HOGENOM" id="CLU_1436800_0_0_1"/>
<keyword evidence="1" id="KW-0812">Transmembrane</keyword>
<dbReference type="Gramene" id="EOY13602">
    <property type="protein sequence ID" value="EOY13602"/>
    <property type="gene ID" value="TCM_032213"/>
</dbReference>
<keyword evidence="1" id="KW-1133">Transmembrane helix</keyword>